<accession>A0A7R8WG50</accession>
<evidence type="ECO:0000256" key="1">
    <source>
        <dbReference type="ARBA" id="ARBA00022737"/>
    </source>
</evidence>
<organism evidence="2">
    <name type="scientific">Cyprideis torosa</name>
    <dbReference type="NCBI Taxonomy" id="163714"/>
    <lineage>
        <taxon>Eukaryota</taxon>
        <taxon>Metazoa</taxon>
        <taxon>Ecdysozoa</taxon>
        <taxon>Arthropoda</taxon>
        <taxon>Crustacea</taxon>
        <taxon>Oligostraca</taxon>
        <taxon>Ostracoda</taxon>
        <taxon>Podocopa</taxon>
        <taxon>Podocopida</taxon>
        <taxon>Cytherocopina</taxon>
        <taxon>Cytheroidea</taxon>
        <taxon>Cytherideidae</taxon>
        <taxon>Cyprideis</taxon>
    </lineage>
</organism>
<dbReference type="PANTHER" id="PTHR24036">
    <property type="entry name" value="SKELETOR-RELATED"/>
    <property type="match status" value="1"/>
</dbReference>
<dbReference type="PANTHER" id="PTHR24036:SF16">
    <property type="entry name" value="KNICKKOPF"/>
    <property type="match status" value="1"/>
</dbReference>
<gene>
    <name evidence="2" type="ORF">CTOB1V02_LOCUS8930</name>
</gene>
<dbReference type="OrthoDB" id="2448405at2759"/>
<dbReference type="EMBL" id="OB663174">
    <property type="protein sequence ID" value="CAD7231076.1"/>
    <property type="molecule type" value="Genomic_DNA"/>
</dbReference>
<proteinExistence type="predicted"/>
<dbReference type="AlphaFoldDB" id="A0A7R8WG50"/>
<reference evidence="2" key="1">
    <citation type="submission" date="2020-11" db="EMBL/GenBank/DDBJ databases">
        <authorList>
            <person name="Tran Van P."/>
        </authorList>
    </citation>
    <scope>NUCLEOTIDE SEQUENCE</scope>
</reference>
<keyword evidence="1" id="KW-0677">Repeat</keyword>
<protein>
    <submittedName>
        <fullName evidence="2">Uncharacterized protein</fullName>
    </submittedName>
</protein>
<sequence>MFNLSVQIETGLHRFRTAEYNPFIITDEPVGGYGELTDRERDRVKVFAGVFFTSSGAPRPTKAGRLCLWQHTTGDRRQDDDFKDFKVFRNSLRLRCDPEGEAGFLQVAPNSSWPDVVYYNSFTHRNTGNKIFIVDAFPETAFFANTAWSSKGMMPMLLLLLTFALFNAAQLH</sequence>
<dbReference type="InterPro" id="IPR052126">
    <property type="entry name" value="Spindle_Org/Thrombomodulin"/>
</dbReference>
<name>A0A7R8WG50_9CRUS</name>
<evidence type="ECO:0000313" key="2">
    <source>
        <dbReference type="EMBL" id="CAD7231076.1"/>
    </source>
</evidence>